<dbReference type="PANTHER" id="PTHR43677:SF1">
    <property type="entry name" value="ACRYLYL-COA REDUCTASE ACUI-RELATED"/>
    <property type="match status" value="1"/>
</dbReference>
<dbReference type="EMBL" id="MWZD01000019">
    <property type="protein sequence ID" value="PRI10460.1"/>
    <property type="molecule type" value="Genomic_DNA"/>
</dbReference>
<dbReference type="GO" id="GO:0043957">
    <property type="term" value="F:acryloyl-CoA reductase (NADPH) activity"/>
    <property type="evidence" value="ECO:0007669"/>
    <property type="project" value="TreeGrafter"/>
</dbReference>
<dbReference type="AlphaFoldDB" id="A0A2S9QLJ0"/>
<dbReference type="InterPro" id="IPR011032">
    <property type="entry name" value="GroES-like_sf"/>
</dbReference>
<dbReference type="NCBIfam" id="TIGR02823">
    <property type="entry name" value="oxido_YhdH"/>
    <property type="match status" value="1"/>
</dbReference>
<dbReference type="OrthoDB" id="9782155at2"/>
<gene>
    <name evidence="2" type="ORF">B4915_11815</name>
</gene>
<comment type="caution">
    <text evidence="2">The sequence shown here is derived from an EMBL/GenBank/DDBJ whole genome shotgun (WGS) entry which is preliminary data.</text>
</comment>
<evidence type="ECO:0000259" key="1">
    <source>
        <dbReference type="SMART" id="SM00829"/>
    </source>
</evidence>
<dbReference type="SUPFAM" id="SSF51735">
    <property type="entry name" value="NAD(P)-binding Rossmann-fold domains"/>
    <property type="match status" value="1"/>
</dbReference>
<dbReference type="Gene3D" id="3.40.50.720">
    <property type="entry name" value="NAD(P)-binding Rossmann-like Domain"/>
    <property type="match status" value="1"/>
</dbReference>
<dbReference type="Gene3D" id="3.90.180.10">
    <property type="entry name" value="Medium-chain alcohol dehydrogenases, catalytic domain"/>
    <property type="match status" value="1"/>
</dbReference>
<dbReference type="PANTHER" id="PTHR43677">
    <property type="entry name" value="SHORT-CHAIN DEHYDROGENASE/REDUCTASE"/>
    <property type="match status" value="1"/>
</dbReference>
<dbReference type="CDD" id="cd08288">
    <property type="entry name" value="MDR_yhdh"/>
    <property type="match status" value="1"/>
</dbReference>
<name>A0A2S9QLJ0_9MICO</name>
<dbReference type="InterPro" id="IPR013154">
    <property type="entry name" value="ADH-like_N"/>
</dbReference>
<dbReference type="SMART" id="SM00829">
    <property type="entry name" value="PKS_ER"/>
    <property type="match status" value="1"/>
</dbReference>
<dbReference type="Proteomes" id="UP000238650">
    <property type="component" value="Unassembled WGS sequence"/>
</dbReference>
<proteinExistence type="predicted"/>
<keyword evidence="3" id="KW-1185">Reference proteome</keyword>
<dbReference type="RefSeq" id="WP_105806025.1">
    <property type="nucleotide sequence ID" value="NZ_MWZD01000019.1"/>
</dbReference>
<organism evidence="2 3">
    <name type="scientific">Leucobacter massiliensis</name>
    <dbReference type="NCBI Taxonomy" id="1686285"/>
    <lineage>
        <taxon>Bacteria</taxon>
        <taxon>Bacillati</taxon>
        <taxon>Actinomycetota</taxon>
        <taxon>Actinomycetes</taxon>
        <taxon>Micrococcales</taxon>
        <taxon>Microbacteriaceae</taxon>
        <taxon>Leucobacter</taxon>
    </lineage>
</organism>
<reference evidence="2 3" key="1">
    <citation type="journal article" date="2017" name="New Microbes New Infect">
        <title>Genome sequence of 'Leucobacter massiliensis' sp. nov. isolated from human pharynx after travel to the 2014 Hajj.</title>
        <authorList>
            <person name="Leangapichart T."/>
            <person name="Gautret P."/>
            <person name="Nguyen T.T."/>
            <person name="Armstrong N."/>
            <person name="Rolain J.M."/>
        </authorList>
    </citation>
    <scope>NUCLEOTIDE SEQUENCE [LARGE SCALE GENOMIC DNA]</scope>
    <source>
        <strain evidence="2 3">122RC15</strain>
    </source>
</reference>
<protein>
    <submittedName>
        <fullName evidence="2">Oxidoreductase</fullName>
    </submittedName>
</protein>
<dbReference type="Pfam" id="PF00107">
    <property type="entry name" value="ADH_zinc_N"/>
    <property type="match status" value="1"/>
</dbReference>
<sequence>MRAIIAPAPNEPAVLTDIDAPRPGDGEVLIEVSHSSVNYKDGSTVLGRPGFVRTWPLTVGIDIVGTVVETTTDAFTSGDRVTLNGAGAGENRPGGYAEYATAPAASLVKVPESITSAQAAAIGTAGFTAALAVLAIEDHGLKAGDGEVLVTGAAGGVGSVAINLLARRGYSVTASTGRKAQEHAYLTGLGASRVIDRQDLAEPASAPLQEQRWAAVVDGVGSHTLANALAQTRYGGIAVAYGLAQGADLPVTVLPFILRAVTLTGANSVDAPLPLRQRAWDLLSHELDLDALDRMSTTIGLADVLDTAPRILAGQVRGRTIVDLTR</sequence>
<dbReference type="InterPro" id="IPR013149">
    <property type="entry name" value="ADH-like_C"/>
</dbReference>
<accession>A0A2S9QLJ0</accession>
<dbReference type="InterPro" id="IPR036291">
    <property type="entry name" value="NAD(P)-bd_dom_sf"/>
</dbReference>
<dbReference type="InterPro" id="IPR051397">
    <property type="entry name" value="Zn-ADH-like_protein"/>
</dbReference>
<dbReference type="Pfam" id="PF08240">
    <property type="entry name" value="ADH_N"/>
    <property type="match status" value="1"/>
</dbReference>
<evidence type="ECO:0000313" key="2">
    <source>
        <dbReference type="EMBL" id="PRI10460.1"/>
    </source>
</evidence>
<dbReference type="InterPro" id="IPR014188">
    <property type="entry name" value="Acrylyl-CoA_reductase_AcuI"/>
</dbReference>
<evidence type="ECO:0000313" key="3">
    <source>
        <dbReference type="Proteomes" id="UP000238650"/>
    </source>
</evidence>
<dbReference type="InterPro" id="IPR020843">
    <property type="entry name" value="ER"/>
</dbReference>
<dbReference type="SUPFAM" id="SSF50129">
    <property type="entry name" value="GroES-like"/>
    <property type="match status" value="1"/>
</dbReference>
<feature type="domain" description="Enoyl reductase (ER)" evidence="1">
    <location>
        <begin position="8"/>
        <end position="322"/>
    </location>
</feature>